<evidence type="ECO:0000256" key="3">
    <source>
        <dbReference type="ARBA" id="ARBA00022519"/>
    </source>
</evidence>
<comment type="function">
    <text evidence="9">Essential cell division protein. May link together the upstream cell division proteins, which are predominantly cytoplasmic, with the downstream cell division proteins, which are predominantly periplasmic. May control correct divisome assembly.</text>
</comment>
<dbReference type="PROSITE" id="PS51779">
    <property type="entry name" value="POTRA"/>
    <property type="match status" value="1"/>
</dbReference>
<dbReference type="InterPro" id="IPR026579">
    <property type="entry name" value="FtsQ"/>
</dbReference>
<keyword evidence="5 9" id="KW-0812">Transmembrane</keyword>
<comment type="similarity">
    <text evidence="9">Belongs to the FtsQ/DivIB family. FtsQ subfamily.</text>
</comment>
<accession>A0A432W2U5</accession>
<evidence type="ECO:0000313" key="11">
    <source>
        <dbReference type="EMBL" id="RUO23528.1"/>
    </source>
</evidence>
<protein>
    <recommendedName>
        <fullName evidence="9">Cell division protein FtsQ</fullName>
    </recommendedName>
</protein>
<dbReference type="GO" id="GO:0005886">
    <property type="term" value="C:plasma membrane"/>
    <property type="evidence" value="ECO:0007669"/>
    <property type="project" value="UniProtKB-SubCell"/>
</dbReference>
<dbReference type="Proteomes" id="UP000288395">
    <property type="component" value="Unassembled WGS sequence"/>
</dbReference>
<name>A0A432W2U5_9GAMM</name>
<comment type="subunit">
    <text evidence="9">Part of a complex composed of FtsB, FtsL and FtsQ.</text>
</comment>
<evidence type="ECO:0000256" key="1">
    <source>
        <dbReference type="ARBA" id="ARBA00004370"/>
    </source>
</evidence>
<dbReference type="HAMAP" id="MF_00911">
    <property type="entry name" value="FtsQ_subfam"/>
    <property type="match status" value="1"/>
</dbReference>
<sequence length="258" mass="29404">MAAAGVKRTKEEKTNEENTPSRWEFIAGVSVFFAIVLGFLIGGYQLLDWITDAEQVPLEGVIIQGDRTYTEDSEVLNAILAGEVGSFFTADVDQIRQRIEALPWVYSASVRKEWPQRLRVYVVEQEPIGIWNDAQVLNRFGDVFAANPELIRGHVPLFAGPEGAEDEVLRQYRRIMELLVIHDYAISRIALSERFSVRLWLNNGVELQLGREARLERIQRFLDLYPLIQAESEKAVAYADLRYDTGIAIGWKEQSDSE</sequence>
<reference evidence="12" key="1">
    <citation type="journal article" date="2018" name="Front. Microbiol.">
        <title>Genome-Based Analysis Reveals the Taxonomy and Diversity of the Family Idiomarinaceae.</title>
        <authorList>
            <person name="Liu Y."/>
            <person name="Lai Q."/>
            <person name="Shao Z."/>
        </authorList>
    </citation>
    <scope>NUCLEOTIDE SEQUENCE [LARGE SCALE GENOMIC DNA]</scope>
    <source>
        <strain evidence="12">GBPy7</strain>
    </source>
</reference>
<evidence type="ECO:0000313" key="12">
    <source>
        <dbReference type="Proteomes" id="UP000288395"/>
    </source>
</evidence>
<gene>
    <name evidence="9" type="primary">ftsQ</name>
    <name evidence="11" type="ORF">CWE08_02460</name>
</gene>
<dbReference type="PANTHER" id="PTHR35851">
    <property type="entry name" value="CELL DIVISION PROTEIN FTSQ"/>
    <property type="match status" value="1"/>
</dbReference>
<dbReference type="AlphaFoldDB" id="A0A432W2U5"/>
<keyword evidence="4 9" id="KW-0132">Cell division</keyword>
<keyword evidence="3 9" id="KW-0997">Cell inner membrane</keyword>
<evidence type="ECO:0000256" key="9">
    <source>
        <dbReference type="HAMAP-Rule" id="MF_00911"/>
    </source>
</evidence>
<dbReference type="Gene3D" id="3.40.50.11690">
    <property type="entry name" value="Cell division protein FtsQ/DivIB"/>
    <property type="match status" value="1"/>
</dbReference>
<evidence type="ECO:0000256" key="2">
    <source>
        <dbReference type="ARBA" id="ARBA00022475"/>
    </source>
</evidence>
<dbReference type="OrthoDB" id="9790370at2"/>
<dbReference type="InterPro" id="IPR005548">
    <property type="entry name" value="Cell_div_FtsQ/DivIB_C"/>
</dbReference>
<evidence type="ECO:0000256" key="8">
    <source>
        <dbReference type="ARBA" id="ARBA00023306"/>
    </source>
</evidence>
<keyword evidence="7 9" id="KW-0472">Membrane</keyword>
<evidence type="ECO:0000256" key="7">
    <source>
        <dbReference type="ARBA" id="ARBA00023136"/>
    </source>
</evidence>
<keyword evidence="12" id="KW-1185">Reference proteome</keyword>
<comment type="subcellular location">
    <subcellularLocation>
        <location evidence="9">Cell inner membrane</location>
        <topology evidence="9">Single-pass type II membrane protein</topology>
    </subcellularLocation>
    <subcellularLocation>
        <location evidence="1">Membrane</location>
    </subcellularLocation>
    <text evidence="9">Localizes to the division septum.</text>
</comment>
<keyword evidence="8 9" id="KW-0131">Cell cycle</keyword>
<keyword evidence="6 9" id="KW-1133">Transmembrane helix</keyword>
<dbReference type="EMBL" id="PIPJ01000001">
    <property type="protein sequence ID" value="RUO23528.1"/>
    <property type="molecule type" value="Genomic_DNA"/>
</dbReference>
<evidence type="ECO:0000256" key="6">
    <source>
        <dbReference type="ARBA" id="ARBA00022989"/>
    </source>
</evidence>
<comment type="caution">
    <text evidence="11">The sequence shown here is derived from an EMBL/GenBank/DDBJ whole genome shotgun (WGS) entry which is preliminary data.</text>
</comment>
<dbReference type="RefSeq" id="WP_126765255.1">
    <property type="nucleotide sequence ID" value="NZ_PIPJ01000001.1"/>
</dbReference>
<dbReference type="PANTHER" id="PTHR35851:SF1">
    <property type="entry name" value="CELL DIVISION PROTEIN FTSQ"/>
    <property type="match status" value="1"/>
</dbReference>
<dbReference type="Gene3D" id="3.10.20.310">
    <property type="entry name" value="membrane protein fhac"/>
    <property type="match status" value="1"/>
</dbReference>
<proteinExistence type="inferred from homology"/>
<dbReference type="GO" id="GO:0043093">
    <property type="term" value="P:FtsZ-dependent cytokinesis"/>
    <property type="evidence" value="ECO:0007669"/>
    <property type="project" value="UniProtKB-UniRule"/>
</dbReference>
<feature type="transmembrane region" description="Helical" evidence="9">
    <location>
        <begin position="25"/>
        <end position="47"/>
    </location>
</feature>
<organism evidence="11 12">
    <name type="scientific">Aliidiomarina iranensis</name>
    <dbReference type="NCBI Taxonomy" id="1434071"/>
    <lineage>
        <taxon>Bacteria</taxon>
        <taxon>Pseudomonadati</taxon>
        <taxon>Pseudomonadota</taxon>
        <taxon>Gammaproteobacteria</taxon>
        <taxon>Alteromonadales</taxon>
        <taxon>Idiomarinaceae</taxon>
        <taxon>Aliidiomarina</taxon>
    </lineage>
</organism>
<dbReference type="InterPro" id="IPR013685">
    <property type="entry name" value="POTRA_FtsQ_type"/>
</dbReference>
<dbReference type="Pfam" id="PF08478">
    <property type="entry name" value="POTRA_1"/>
    <property type="match status" value="1"/>
</dbReference>
<dbReference type="Pfam" id="PF03799">
    <property type="entry name" value="FtsQ_DivIB_C"/>
    <property type="match status" value="1"/>
</dbReference>
<evidence type="ECO:0000259" key="10">
    <source>
        <dbReference type="PROSITE" id="PS51779"/>
    </source>
</evidence>
<feature type="domain" description="POTRA" evidence="10">
    <location>
        <begin position="56"/>
        <end position="125"/>
    </location>
</feature>
<evidence type="ECO:0000256" key="4">
    <source>
        <dbReference type="ARBA" id="ARBA00022618"/>
    </source>
</evidence>
<keyword evidence="2 9" id="KW-1003">Cell membrane</keyword>
<dbReference type="GO" id="GO:0090529">
    <property type="term" value="P:cell septum assembly"/>
    <property type="evidence" value="ECO:0007669"/>
    <property type="project" value="InterPro"/>
</dbReference>
<dbReference type="InterPro" id="IPR045335">
    <property type="entry name" value="FtsQ_C_sf"/>
</dbReference>
<dbReference type="InterPro" id="IPR034746">
    <property type="entry name" value="POTRA"/>
</dbReference>
<dbReference type="GO" id="GO:0032153">
    <property type="term" value="C:cell division site"/>
    <property type="evidence" value="ECO:0007669"/>
    <property type="project" value="UniProtKB-UniRule"/>
</dbReference>
<evidence type="ECO:0000256" key="5">
    <source>
        <dbReference type="ARBA" id="ARBA00022692"/>
    </source>
</evidence>